<accession>A0A1J4N0X8</accession>
<dbReference type="EMBL" id="JZDQ02000028">
    <property type="protein sequence ID" value="OIJ25178.1"/>
    <property type="molecule type" value="Genomic_DNA"/>
</dbReference>
<sequence length="188" mass="19864">MLLAIILVLGAAWSFFIAARPEVGFFLEEGWKFRDAEPSDLYLGVTRFGSAVLGIALLVFAAIFALGGPGGGTSESDDSPSGTATSDPMAEGFARAQEKEDEAAARAKEECLRLKPKFEQTVKWNAQDKVANPDALHALAGSEGASVEIESRANGEVVTVRGSEAEYAGSSRGRVLFFMTPVAATCMP</sequence>
<dbReference type="AlphaFoldDB" id="A0A1J4N0X8"/>
<protein>
    <recommendedName>
        <fullName evidence="3">DUF6199 domain-containing protein</fullName>
    </recommendedName>
</protein>
<feature type="transmembrane region" description="Helical" evidence="2">
    <location>
        <begin position="42"/>
        <end position="66"/>
    </location>
</feature>
<gene>
    <name evidence="4" type="ORF">UG56_019120</name>
</gene>
<dbReference type="Pfam" id="PF19701">
    <property type="entry name" value="DUF6199"/>
    <property type="match status" value="1"/>
</dbReference>
<evidence type="ECO:0000256" key="2">
    <source>
        <dbReference type="SAM" id="Phobius"/>
    </source>
</evidence>
<evidence type="ECO:0000313" key="4">
    <source>
        <dbReference type="EMBL" id="OIJ25178.1"/>
    </source>
</evidence>
<dbReference type="OrthoDB" id="3780638at2"/>
<dbReference type="InterPro" id="IPR045679">
    <property type="entry name" value="DUF6199"/>
</dbReference>
<keyword evidence="2" id="KW-1133">Transmembrane helix</keyword>
<proteinExistence type="predicted"/>
<dbReference type="RefSeq" id="WP_045550093.1">
    <property type="nucleotide sequence ID" value="NZ_JZDQ02000028.1"/>
</dbReference>
<reference evidence="4" key="1">
    <citation type="submission" date="2016-10" db="EMBL/GenBank/DDBJ databases">
        <title>Draft Genome Sequence of Nocardioides luteus Strain BAFB, an Alkane-Degrading Bacterium Isolated from JP-7 Polluted Soil.</title>
        <authorList>
            <person name="Brown L."/>
            <person name="Ruiz O.N."/>
            <person name="Gunasekera T."/>
        </authorList>
    </citation>
    <scope>NUCLEOTIDE SEQUENCE [LARGE SCALE GENOMIC DNA]</scope>
    <source>
        <strain evidence="4">BAFB</strain>
    </source>
</reference>
<keyword evidence="2" id="KW-0812">Transmembrane</keyword>
<name>A0A1J4N0X8_9ACTN</name>
<feature type="domain" description="DUF6199" evidence="3">
    <location>
        <begin position="7"/>
        <end position="61"/>
    </location>
</feature>
<evidence type="ECO:0000313" key="5">
    <source>
        <dbReference type="Proteomes" id="UP000033772"/>
    </source>
</evidence>
<comment type="caution">
    <text evidence="4">The sequence shown here is derived from an EMBL/GenBank/DDBJ whole genome shotgun (WGS) entry which is preliminary data.</text>
</comment>
<dbReference type="Proteomes" id="UP000033772">
    <property type="component" value="Unassembled WGS sequence"/>
</dbReference>
<evidence type="ECO:0000256" key="1">
    <source>
        <dbReference type="SAM" id="MobiDB-lite"/>
    </source>
</evidence>
<keyword evidence="5" id="KW-1185">Reference proteome</keyword>
<feature type="region of interest" description="Disordered" evidence="1">
    <location>
        <begin position="71"/>
        <end position="100"/>
    </location>
</feature>
<organism evidence="4 5">
    <name type="scientific">Nocardioides luteus</name>
    <dbReference type="NCBI Taxonomy" id="1844"/>
    <lineage>
        <taxon>Bacteria</taxon>
        <taxon>Bacillati</taxon>
        <taxon>Actinomycetota</taxon>
        <taxon>Actinomycetes</taxon>
        <taxon>Propionibacteriales</taxon>
        <taxon>Nocardioidaceae</taxon>
        <taxon>Nocardioides</taxon>
    </lineage>
</organism>
<keyword evidence="2" id="KW-0472">Membrane</keyword>
<evidence type="ECO:0000259" key="3">
    <source>
        <dbReference type="Pfam" id="PF19701"/>
    </source>
</evidence>